<keyword evidence="3" id="KW-0813">Transport</keyword>
<name>A0A0K0VPV9_SALEU</name>
<dbReference type="PANTHER" id="PTHR31064">
    <property type="entry name" value="POTASSIUM TRANSPORT PROTEIN DDB_G0292412-RELATED"/>
    <property type="match status" value="1"/>
</dbReference>
<accession>A0A0K0VPV9</accession>
<proteinExistence type="evidence at transcript level"/>
<feature type="transmembrane region" description="Helical" evidence="8">
    <location>
        <begin position="278"/>
        <end position="298"/>
    </location>
</feature>
<dbReference type="EMBL" id="KP739261">
    <property type="protein sequence ID" value="AKS12114.1"/>
    <property type="molecule type" value="mRNA"/>
</dbReference>
<evidence type="ECO:0000256" key="7">
    <source>
        <dbReference type="ARBA" id="ARBA00023136"/>
    </source>
</evidence>
<evidence type="ECO:0000256" key="1">
    <source>
        <dbReference type="ARBA" id="ARBA00004141"/>
    </source>
</evidence>
<evidence type="ECO:0000256" key="3">
    <source>
        <dbReference type="ARBA" id="ARBA00022448"/>
    </source>
</evidence>
<dbReference type="GO" id="GO:0030001">
    <property type="term" value="P:metal ion transport"/>
    <property type="evidence" value="ECO:0007669"/>
    <property type="project" value="UniProtKB-ARBA"/>
</dbReference>
<evidence type="ECO:0000256" key="6">
    <source>
        <dbReference type="ARBA" id="ARBA00023065"/>
    </source>
</evidence>
<keyword evidence="7 8" id="KW-0472">Membrane</keyword>
<keyword evidence="5 8" id="KW-1133">Transmembrane helix</keyword>
<comment type="similarity">
    <text evidence="2">Belongs to the TrkH potassium transport family. HKT (TC 2.A.38.3) subfamily.</text>
</comment>
<dbReference type="InterPro" id="IPR051143">
    <property type="entry name" value="TrkH_K-transport"/>
</dbReference>
<dbReference type="Pfam" id="PF02386">
    <property type="entry name" value="TrkH"/>
    <property type="match status" value="1"/>
</dbReference>
<evidence type="ECO:0000256" key="8">
    <source>
        <dbReference type="SAM" id="Phobius"/>
    </source>
</evidence>
<sequence>MLSINNIVVNKYKHLCNSLYLIILHLFSSLHWISSKTYDFVIINISHFIIELCYFILVSSFGFLTLKTLNPKSIHKNDKININNPIKDLDLFFTSVSATTVSSMSTLEMEVFSNSQLIVITILMFIGGEVFTSMIGLHFSASNLVYKPLKSRSRVNSVASLTLPFEPIELGLIVVTPQENNTSTPTMQKTKSETDFFIKSKSIRVLGFLVLLYLFTIHILGISMVLLYLNITPNAINVLHKKGIETFTFSIFTIVSTFASCGFIPTNENMQVFSKNSGFLLILIPQILLGNTLFPSFLRFSIWVLGKFAKKDEAKYLLRNAKEIGYHHLLPSKHSRLLIMTVLGFIMVQLVVFCAMEWSNEGINKGHNVYQKLVGILFQCVNSRHTGESIVDLSSIAPAMLVVFILMMYLPPYTSFVPIKDEEKEYTHILCKEEDKRRKILKNVLFSQLSHLAIFTIIICIIEKQNMKDDPLNFNVFNIAFEVISAYGNVGFSTGYSCGKQLKGDPKCVEKWYGFAGRWSDQGKLALIIVMFFGRLKKFNLKGGKAWKLL</sequence>
<evidence type="ECO:0000256" key="5">
    <source>
        <dbReference type="ARBA" id="ARBA00022989"/>
    </source>
</evidence>
<dbReference type="GO" id="GO:0005886">
    <property type="term" value="C:plasma membrane"/>
    <property type="evidence" value="ECO:0007669"/>
    <property type="project" value="TreeGrafter"/>
</dbReference>
<reference evidence="9" key="1">
    <citation type="submission" date="2015-02" db="EMBL/GenBank/DDBJ databases">
        <authorList>
            <person name="Chooi Y.-H."/>
        </authorList>
    </citation>
    <scope>NUCLEOTIDE SEQUENCE</scope>
    <source>
        <tissue evidence="9">Shoot</tissue>
    </source>
</reference>
<keyword evidence="6" id="KW-0406">Ion transport</keyword>
<evidence type="ECO:0000256" key="2">
    <source>
        <dbReference type="ARBA" id="ARBA00010864"/>
    </source>
</evidence>
<dbReference type="InterPro" id="IPR003445">
    <property type="entry name" value="Cat_transpt"/>
</dbReference>
<feature type="transmembrane region" description="Helical" evidence="8">
    <location>
        <begin position="337"/>
        <end position="356"/>
    </location>
</feature>
<feature type="transmembrane region" description="Helical" evidence="8">
    <location>
        <begin position="390"/>
        <end position="410"/>
    </location>
</feature>
<feature type="transmembrane region" description="Helical" evidence="8">
    <location>
        <begin position="205"/>
        <end position="229"/>
    </location>
</feature>
<feature type="transmembrane region" description="Helical" evidence="8">
    <location>
        <begin position="45"/>
        <end position="69"/>
    </location>
</feature>
<evidence type="ECO:0000256" key="4">
    <source>
        <dbReference type="ARBA" id="ARBA00022692"/>
    </source>
</evidence>
<organism evidence="9">
    <name type="scientific">Salicornia europaea</name>
    <name type="common">Common glasswort</name>
    <name type="synonym">Salicornia herbacea</name>
    <dbReference type="NCBI Taxonomy" id="206448"/>
    <lineage>
        <taxon>Eukaryota</taxon>
        <taxon>Viridiplantae</taxon>
        <taxon>Streptophyta</taxon>
        <taxon>Embryophyta</taxon>
        <taxon>Tracheophyta</taxon>
        <taxon>Spermatophyta</taxon>
        <taxon>Magnoliopsida</taxon>
        <taxon>eudicotyledons</taxon>
        <taxon>Gunneridae</taxon>
        <taxon>Pentapetalae</taxon>
        <taxon>Caryophyllales</taxon>
        <taxon>Chenopodiaceae</taxon>
        <taxon>Salicornioideae</taxon>
        <taxon>Salicornia</taxon>
        <taxon>Salicornia subgen. Salicornia</taxon>
    </lineage>
</organism>
<dbReference type="AlphaFoldDB" id="A0A0K0VPV9"/>
<evidence type="ECO:0000313" key="9">
    <source>
        <dbReference type="EMBL" id="AKS12114.1"/>
    </source>
</evidence>
<gene>
    <name evidence="9" type="primary">HKT1</name>
</gene>
<feature type="transmembrane region" description="Helical" evidence="8">
    <location>
        <begin position="12"/>
        <end position="33"/>
    </location>
</feature>
<comment type="subcellular location">
    <subcellularLocation>
        <location evidence="1">Membrane</location>
        <topology evidence="1">Multi-pass membrane protein</topology>
    </subcellularLocation>
</comment>
<keyword evidence="4 8" id="KW-0812">Transmembrane</keyword>
<feature type="transmembrane region" description="Helical" evidence="8">
    <location>
        <begin position="119"/>
        <end position="146"/>
    </location>
</feature>
<dbReference type="PANTHER" id="PTHR31064:SF38">
    <property type="entry name" value="CATION TRANSPORTER HKT1_4-RELATED"/>
    <property type="match status" value="1"/>
</dbReference>
<protein>
    <submittedName>
        <fullName evidence="9">Putative high-affinity potassium transporter 1</fullName>
    </submittedName>
</protein>
<dbReference type="GO" id="GO:0008324">
    <property type="term" value="F:monoatomic cation transmembrane transporter activity"/>
    <property type="evidence" value="ECO:0007669"/>
    <property type="project" value="InterPro"/>
</dbReference>
<feature type="transmembrane region" description="Helical" evidence="8">
    <location>
        <begin position="249"/>
        <end position="266"/>
    </location>
</feature>
<feature type="transmembrane region" description="Helical" evidence="8">
    <location>
        <begin position="444"/>
        <end position="462"/>
    </location>
</feature>